<dbReference type="GO" id="GO:0016887">
    <property type="term" value="F:ATP hydrolysis activity"/>
    <property type="evidence" value="ECO:0007669"/>
    <property type="project" value="InterPro"/>
</dbReference>
<protein>
    <recommendedName>
        <fullName evidence="8">ATP-dependent protease ATPase subunit HslU</fullName>
    </recommendedName>
    <alternativeName>
        <fullName evidence="8">Unfoldase HslU</fullName>
    </alternativeName>
</protein>
<sequence>MTTFSPREIVSELDRYIVGQGDAKRAVAIALRNRWRRQQLQGPLREEVAPKNILMIGPTGCGKTEISRRLARLAGAPFLKVEATKFTEVGYVGRDVEQIVRDLVEVGIGLKRDEKRRFVQAKAEAAAENRVLDALVGPTASQATRDAFRKRLRAGELDDKEVELELAAGAPQGMPMFEIPGMPGAAMGAINLGDMLGKALGGQKGKPRRMTVRDAHAPLISEESDKLLDQESVVQEALRDVQDNGIVFLDEIDKICAREGRSGADVSREGVQRDLLPLIEGTTVATKHGPVKTDHILFIASGAFHVSKPSDLLPELQGRLPIRVELSPLTVDDFRRILTETEASLTKQAVALMATEGVTIDFTDDAIDALARVAVDVNSSVENIGARRLQTVLERVLDDVSFTAPDRSGETVTIDAAYVRDRVESLAQNADLSRFIL</sequence>
<dbReference type="PANTHER" id="PTHR48102:SF3">
    <property type="entry name" value="ATP-DEPENDENT PROTEASE ATPASE SUBUNIT HSLU"/>
    <property type="match status" value="1"/>
</dbReference>
<dbReference type="SMART" id="SM00382">
    <property type="entry name" value="AAA"/>
    <property type="match status" value="1"/>
</dbReference>
<dbReference type="Proteomes" id="UP000297535">
    <property type="component" value="Unassembled WGS sequence"/>
</dbReference>
<keyword evidence="4 8" id="KW-0547">Nucleotide-binding</keyword>
<evidence type="ECO:0000256" key="7">
    <source>
        <dbReference type="ARBA" id="ARBA00023186"/>
    </source>
</evidence>
<dbReference type="FunFam" id="3.40.50.300:FF:000220">
    <property type="entry name" value="ATP-dependent protease ATPase subunit HslU"/>
    <property type="match status" value="1"/>
</dbReference>
<dbReference type="GO" id="GO:0008233">
    <property type="term" value="F:peptidase activity"/>
    <property type="evidence" value="ECO:0007669"/>
    <property type="project" value="UniProtKB-KW"/>
</dbReference>
<dbReference type="Pfam" id="PF00004">
    <property type="entry name" value="AAA"/>
    <property type="match status" value="1"/>
</dbReference>
<dbReference type="GO" id="GO:0036402">
    <property type="term" value="F:proteasome-activating activity"/>
    <property type="evidence" value="ECO:0007669"/>
    <property type="project" value="UniProtKB-UniRule"/>
</dbReference>
<comment type="similarity">
    <text evidence="2 8">Belongs to the ClpX chaperone family. HslU subfamily.</text>
</comment>
<evidence type="ECO:0000256" key="8">
    <source>
        <dbReference type="HAMAP-Rule" id="MF_00249"/>
    </source>
</evidence>
<keyword evidence="5 8" id="KW-0067">ATP-binding</keyword>
<feature type="binding site" evidence="8">
    <location>
        <position position="18"/>
    </location>
    <ligand>
        <name>ATP</name>
        <dbReference type="ChEBI" id="CHEBI:30616"/>
    </ligand>
</feature>
<dbReference type="FunFam" id="3.40.50.300:FF:000213">
    <property type="entry name" value="ATP-dependent protease ATPase subunit HslU"/>
    <property type="match status" value="1"/>
</dbReference>
<dbReference type="PANTHER" id="PTHR48102">
    <property type="entry name" value="ATP-DEPENDENT CLP PROTEASE ATP-BINDING SUBUNIT CLPX-LIKE, MITOCHONDRIAL-RELATED"/>
    <property type="match status" value="1"/>
</dbReference>
<proteinExistence type="inferred from homology"/>
<keyword evidence="6" id="KW-0346">Stress response</keyword>
<dbReference type="SUPFAM" id="SSF52540">
    <property type="entry name" value="P-loop containing nucleoside triphosphate hydrolases"/>
    <property type="match status" value="1"/>
</dbReference>
<accession>A0A4Z0NK52</accession>
<dbReference type="Pfam" id="PF07724">
    <property type="entry name" value="AAA_2"/>
    <property type="match status" value="1"/>
</dbReference>
<dbReference type="NCBIfam" id="NF003544">
    <property type="entry name" value="PRK05201.1"/>
    <property type="match status" value="1"/>
</dbReference>
<feature type="binding site" evidence="8">
    <location>
        <position position="387"/>
    </location>
    <ligand>
        <name>ATP</name>
        <dbReference type="ChEBI" id="CHEBI:30616"/>
    </ligand>
</feature>
<evidence type="ECO:0000256" key="1">
    <source>
        <dbReference type="ARBA" id="ARBA00004496"/>
    </source>
</evidence>
<evidence type="ECO:0000259" key="9">
    <source>
        <dbReference type="SMART" id="SM00382"/>
    </source>
</evidence>
<comment type="subunit">
    <text evidence="8">A double ring-shaped homohexamer of HslV is capped on each side by a ring-shaped HslU homohexamer. The assembly of the HslU/HslV complex is dependent on binding of ATP.</text>
</comment>
<feature type="domain" description="AAA+ ATPase" evidence="9">
    <location>
        <begin position="49"/>
        <end position="310"/>
    </location>
</feature>
<dbReference type="InterPro" id="IPR050052">
    <property type="entry name" value="ATP-dep_Clp_protease_ClpX"/>
</dbReference>
<feature type="binding site" evidence="8">
    <location>
        <position position="315"/>
    </location>
    <ligand>
        <name>ATP</name>
        <dbReference type="ChEBI" id="CHEBI:30616"/>
    </ligand>
</feature>
<name>A0A4Z0NK52_9HYPH</name>
<dbReference type="OrthoDB" id="9804062at2"/>
<evidence type="ECO:0000256" key="4">
    <source>
        <dbReference type="ARBA" id="ARBA00022741"/>
    </source>
</evidence>
<dbReference type="InterPro" id="IPR003959">
    <property type="entry name" value="ATPase_AAA_core"/>
</dbReference>
<evidence type="ECO:0000256" key="6">
    <source>
        <dbReference type="ARBA" id="ARBA00023016"/>
    </source>
</evidence>
<dbReference type="GO" id="GO:0043335">
    <property type="term" value="P:protein unfolding"/>
    <property type="evidence" value="ECO:0007669"/>
    <property type="project" value="UniProtKB-UniRule"/>
</dbReference>
<evidence type="ECO:0000256" key="3">
    <source>
        <dbReference type="ARBA" id="ARBA00022490"/>
    </source>
</evidence>
<keyword evidence="7 8" id="KW-0143">Chaperone</keyword>
<dbReference type="EMBL" id="SRLB01000021">
    <property type="protein sequence ID" value="TGD96136.1"/>
    <property type="molecule type" value="Genomic_DNA"/>
</dbReference>
<feature type="binding site" evidence="8">
    <location>
        <begin position="60"/>
        <end position="65"/>
    </location>
    <ligand>
        <name>ATP</name>
        <dbReference type="ChEBI" id="CHEBI:30616"/>
    </ligand>
</feature>
<comment type="function">
    <text evidence="8">ATPase subunit of a proteasome-like degradation complex; this subunit has chaperone activity. The binding of ATP and its subsequent hydrolysis by HslU are essential for unfolding of protein substrates subsequently hydrolyzed by HslV. HslU recognizes the N-terminal part of its protein substrates and unfolds these before they are guided to HslV for hydrolysis.</text>
</comment>
<comment type="caution">
    <text evidence="11">The sequence shown here is derived from an EMBL/GenBank/DDBJ whole genome shotgun (WGS) entry which is preliminary data.</text>
</comment>
<evidence type="ECO:0000313" key="12">
    <source>
        <dbReference type="Proteomes" id="UP000297535"/>
    </source>
</evidence>
<keyword evidence="3 8" id="KW-0963">Cytoplasm</keyword>
<dbReference type="InterPro" id="IPR003593">
    <property type="entry name" value="AAA+_ATPase"/>
</dbReference>
<dbReference type="InterPro" id="IPR004491">
    <property type="entry name" value="HslU"/>
</dbReference>
<comment type="subcellular location">
    <subcellularLocation>
        <location evidence="1 8">Cytoplasm</location>
    </subcellularLocation>
</comment>
<dbReference type="NCBIfam" id="TIGR00390">
    <property type="entry name" value="hslU"/>
    <property type="match status" value="1"/>
</dbReference>
<evidence type="ECO:0000259" key="10">
    <source>
        <dbReference type="SMART" id="SM01086"/>
    </source>
</evidence>
<keyword evidence="11" id="KW-0378">Hydrolase</keyword>
<evidence type="ECO:0000313" key="11">
    <source>
        <dbReference type="EMBL" id="TGD96136.1"/>
    </source>
</evidence>
<dbReference type="RefSeq" id="WP_135417849.1">
    <property type="nucleotide sequence ID" value="NZ_SRLB01000021.1"/>
</dbReference>
<dbReference type="AlphaFoldDB" id="A0A4Z0NK52"/>
<dbReference type="HAMAP" id="MF_00249">
    <property type="entry name" value="HslU"/>
    <property type="match status" value="1"/>
</dbReference>
<dbReference type="GO" id="GO:0005524">
    <property type="term" value="F:ATP binding"/>
    <property type="evidence" value="ECO:0007669"/>
    <property type="project" value="UniProtKB-UniRule"/>
</dbReference>
<dbReference type="Gene3D" id="3.40.50.300">
    <property type="entry name" value="P-loop containing nucleotide triphosphate hydrolases"/>
    <property type="match status" value="2"/>
</dbReference>
<keyword evidence="11" id="KW-0645">Protease</keyword>
<feature type="binding site" evidence="8">
    <location>
        <position position="250"/>
    </location>
    <ligand>
        <name>ATP</name>
        <dbReference type="ChEBI" id="CHEBI:30616"/>
    </ligand>
</feature>
<evidence type="ECO:0000256" key="5">
    <source>
        <dbReference type="ARBA" id="ARBA00022840"/>
    </source>
</evidence>
<dbReference type="Gene3D" id="1.10.8.60">
    <property type="match status" value="1"/>
</dbReference>
<keyword evidence="12" id="KW-1185">Reference proteome</keyword>
<dbReference type="InterPro" id="IPR027417">
    <property type="entry name" value="P-loop_NTPase"/>
</dbReference>
<feature type="domain" description="Clp ATPase C-terminal" evidence="10">
    <location>
        <begin position="329"/>
        <end position="423"/>
    </location>
</feature>
<dbReference type="CDD" id="cd19498">
    <property type="entry name" value="RecA-like_HslU"/>
    <property type="match status" value="1"/>
</dbReference>
<reference evidence="11 12" key="1">
    <citation type="submission" date="2019-04" db="EMBL/GenBank/DDBJ databases">
        <authorList>
            <person name="Feng G."/>
            <person name="Zhu H."/>
        </authorList>
    </citation>
    <scope>NUCLEOTIDE SEQUENCE [LARGE SCALE GENOMIC DNA]</scope>
    <source>
        <strain evidence="11 12">6HR-1</strain>
    </source>
</reference>
<dbReference type="InterPro" id="IPR019489">
    <property type="entry name" value="Clp_ATPase_C"/>
</dbReference>
<gene>
    <name evidence="8 11" type="primary">hslU</name>
    <name evidence="11" type="ORF">EU555_24550</name>
</gene>
<dbReference type="SMART" id="SM01086">
    <property type="entry name" value="ClpB_D2-small"/>
    <property type="match status" value="1"/>
</dbReference>
<organism evidence="11 12">
    <name type="scientific">Methylobacterium nonmethylotrophicum</name>
    <dbReference type="NCBI Taxonomy" id="1141884"/>
    <lineage>
        <taxon>Bacteria</taxon>
        <taxon>Pseudomonadati</taxon>
        <taxon>Pseudomonadota</taxon>
        <taxon>Alphaproteobacteria</taxon>
        <taxon>Hyphomicrobiales</taxon>
        <taxon>Methylobacteriaceae</taxon>
        <taxon>Methylobacterium</taxon>
    </lineage>
</organism>
<dbReference type="GO" id="GO:0009376">
    <property type="term" value="C:HslUV protease complex"/>
    <property type="evidence" value="ECO:0007669"/>
    <property type="project" value="UniProtKB-UniRule"/>
</dbReference>
<evidence type="ECO:0000256" key="2">
    <source>
        <dbReference type="ARBA" id="ARBA00009771"/>
    </source>
</evidence>